<feature type="transmembrane region" description="Helical" evidence="9">
    <location>
        <begin position="129"/>
        <end position="148"/>
    </location>
</feature>
<dbReference type="GO" id="GO:0016758">
    <property type="term" value="F:hexosyltransferase activity"/>
    <property type="evidence" value="ECO:0007669"/>
    <property type="project" value="InterPro"/>
</dbReference>
<evidence type="ECO:0000256" key="3">
    <source>
        <dbReference type="ARBA" id="ARBA00022679"/>
    </source>
</evidence>
<feature type="compositionally biased region" description="Pro residues" evidence="8">
    <location>
        <begin position="661"/>
        <end position="674"/>
    </location>
</feature>
<proteinExistence type="inferred from homology"/>
<evidence type="ECO:0000259" key="10">
    <source>
        <dbReference type="Pfam" id="PF14378"/>
    </source>
</evidence>
<dbReference type="PANTHER" id="PTHR31310:SF7">
    <property type="entry name" value="PA-PHOSPHATASE RELATED-FAMILY PROTEIN DDB_G0268928"/>
    <property type="match status" value="1"/>
</dbReference>
<feature type="transmembrane region" description="Helical" evidence="9">
    <location>
        <begin position="160"/>
        <end position="180"/>
    </location>
</feature>
<reference evidence="11 12" key="1">
    <citation type="submission" date="2019-06" db="EMBL/GenBank/DDBJ databases">
        <title>Sequencing the genomes of 1000 actinobacteria strains.</title>
        <authorList>
            <person name="Klenk H.-P."/>
        </authorList>
    </citation>
    <scope>NUCLEOTIDE SEQUENCE [LARGE SCALE GENOMIC DNA]</scope>
    <source>
        <strain evidence="11 12">DSM 41649</strain>
    </source>
</reference>
<feature type="region of interest" description="Disordered" evidence="8">
    <location>
        <begin position="633"/>
        <end position="674"/>
    </location>
</feature>
<evidence type="ECO:0000256" key="8">
    <source>
        <dbReference type="SAM" id="MobiDB-lite"/>
    </source>
</evidence>
<organism evidence="11 12">
    <name type="scientific">Kitasatospora atroaurantiaca</name>
    <dbReference type="NCBI Taxonomy" id="285545"/>
    <lineage>
        <taxon>Bacteria</taxon>
        <taxon>Bacillati</taxon>
        <taxon>Actinomycetota</taxon>
        <taxon>Actinomycetes</taxon>
        <taxon>Kitasatosporales</taxon>
        <taxon>Streptomycetaceae</taxon>
        <taxon>Kitasatospora</taxon>
    </lineage>
</organism>
<evidence type="ECO:0000313" key="11">
    <source>
        <dbReference type="EMBL" id="TWE21670.1"/>
    </source>
</evidence>
<dbReference type="Pfam" id="PF14378">
    <property type="entry name" value="PAP2_3"/>
    <property type="match status" value="1"/>
</dbReference>
<feature type="transmembrane region" description="Helical" evidence="9">
    <location>
        <begin position="472"/>
        <end position="490"/>
    </location>
</feature>
<evidence type="ECO:0000256" key="6">
    <source>
        <dbReference type="ARBA" id="ARBA00023136"/>
    </source>
</evidence>
<keyword evidence="5 9" id="KW-1133">Transmembrane helix</keyword>
<dbReference type="InterPro" id="IPR052185">
    <property type="entry name" value="IPC_Synthase-Related"/>
</dbReference>
<dbReference type="Pfam" id="PF09594">
    <property type="entry name" value="GT87"/>
    <property type="match status" value="1"/>
</dbReference>
<keyword evidence="2" id="KW-1003">Cell membrane</keyword>
<feature type="transmembrane region" description="Helical" evidence="9">
    <location>
        <begin position="502"/>
        <end position="520"/>
    </location>
</feature>
<feature type="transmembrane region" description="Helical" evidence="9">
    <location>
        <begin position="602"/>
        <end position="623"/>
    </location>
</feature>
<evidence type="ECO:0000256" key="7">
    <source>
        <dbReference type="ARBA" id="ARBA00024033"/>
    </source>
</evidence>
<dbReference type="PANTHER" id="PTHR31310">
    <property type="match status" value="1"/>
</dbReference>
<dbReference type="EMBL" id="VIVR01000001">
    <property type="protein sequence ID" value="TWE21670.1"/>
    <property type="molecule type" value="Genomic_DNA"/>
</dbReference>
<keyword evidence="12" id="KW-1185">Reference proteome</keyword>
<keyword evidence="3" id="KW-0808">Transferase</keyword>
<evidence type="ECO:0000256" key="2">
    <source>
        <dbReference type="ARBA" id="ARBA00022475"/>
    </source>
</evidence>
<dbReference type="GO" id="GO:0005886">
    <property type="term" value="C:plasma membrane"/>
    <property type="evidence" value="ECO:0007669"/>
    <property type="project" value="UniProtKB-SubCell"/>
</dbReference>
<feature type="transmembrane region" description="Helical" evidence="9">
    <location>
        <begin position="275"/>
        <end position="293"/>
    </location>
</feature>
<feature type="transmembrane region" description="Helical" evidence="9">
    <location>
        <begin position="344"/>
        <end position="363"/>
    </location>
</feature>
<dbReference type="Proteomes" id="UP000318416">
    <property type="component" value="Unassembled WGS sequence"/>
</dbReference>
<feature type="transmembrane region" description="Helical" evidence="9">
    <location>
        <begin position="579"/>
        <end position="596"/>
    </location>
</feature>
<accession>A0A561F1D0</accession>
<comment type="subcellular location">
    <subcellularLocation>
        <location evidence="1">Cell membrane</location>
        <topology evidence="1">Multi-pass membrane protein</topology>
    </subcellularLocation>
</comment>
<comment type="caution">
    <text evidence="11">The sequence shown here is derived from an EMBL/GenBank/DDBJ whole genome shotgun (WGS) entry which is preliminary data.</text>
</comment>
<evidence type="ECO:0000256" key="1">
    <source>
        <dbReference type="ARBA" id="ARBA00004651"/>
    </source>
</evidence>
<dbReference type="InterPro" id="IPR026841">
    <property type="entry name" value="Aur1/Ipt1"/>
</dbReference>
<dbReference type="InterPro" id="IPR018584">
    <property type="entry name" value="GT87"/>
</dbReference>
<feature type="transmembrane region" description="Helical" evidence="9">
    <location>
        <begin position="553"/>
        <end position="572"/>
    </location>
</feature>
<name>A0A561F1D0_9ACTN</name>
<evidence type="ECO:0000256" key="4">
    <source>
        <dbReference type="ARBA" id="ARBA00022692"/>
    </source>
</evidence>
<feature type="transmembrane region" description="Helical" evidence="9">
    <location>
        <begin position="80"/>
        <end position="98"/>
    </location>
</feature>
<sequence length="674" mass="70788">MPPTRPAPVRRGAVGSAALGAVTPVCLLLALTASAAVTWFTLGRPADRQRLDTLTAGRGTPVPGMALDLLGAGAATGGRLVLTLAALAAVAGISVLVARNRPSDAPVLVPAAAPAASAVLISAELRGSAVDAVLGLCCLALVLTDLLAGGRGRRRIPGGVPLGVAMTVQPALVLFAVLLWCTHSRRRALTAVAVTLGLDAIAWAARPAGTIRYWQHLADPAVVPVADLGDQSVLGALLRLGLHELPLLSAWLAAAIVVGVLALRRGAAFAADGQRLLAAGLVGCAAVVAAPVVQPAELGWLLLAATGRVGRRPEDRALWPIVAATAALLPSQALDPRIEPVTGYLLLNAPTLTAAAAAAVLPFRRRADPLWRVRRTPGPTPQHPLGRSYLPLLPAVLRPVSRPNLLLELLLIQVGYGIYTTIRNAAPDRVALSVEHAREIYRWEQAVHLDIEQTLNAWALQYDWLLDVMLDFYKLMHFTSVLSVLIWLYVRHPSRYRTGRTVLFATTGLALLGFWGLPLAPPRLTPGLGFRDSPVSSPDSAPLGALTSLTNQYAAMPSLHIAWAVWCTLVVVTTTRSPWARIPAVLYPVVTLFVVLTSANHWLLDAVGGALVLAVGCLVQYLLTGRRLTDRDRLAVTTPGPPPSATAEPEAEGTPQGGVATPPPPPGNPPPHGP</sequence>
<dbReference type="RefSeq" id="WP_145796727.1">
    <property type="nucleotide sequence ID" value="NZ_BAAABR010000039.1"/>
</dbReference>
<dbReference type="OrthoDB" id="5241565at2"/>
<dbReference type="CDD" id="cd03386">
    <property type="entry name" value="PAP2_Aur1_like"/>
    <property type="match status" value="1"/>
</dbReference>
<dbReference type="AlphaFoldDB" id="A0A561F1D0"/>
<gene>
    <name evidence="11" type="ORF">FB465_6868</name>
</gene>
<keyword evidence="4 9" id="KW-0812">Transmembrane</keyword>
<keyword evidence="6 9" id="KW-0472">Membrane</keyword>
<evidence type="ECO:0000256" key="5">
    <source>
        <dbReference type="ARBA" id="ARBA00022989"/>
    </source>
</evidence>
<feature type="domain" description="Inositolphosphotransferase Aur1/Ipt1" evidence="10">
    <location>
        <begin position="438"/>
        <end position="617"/>
    </location>
</feature>
<evidence type="ECO:0000256" key="9">
    <source>
        <dbReference type="SAM" id="Phobius"/>
    </source>
</evidence>
<protein>
    <submittedName>
        <fullName evidence="11">Uncharacterized protein DUF2029</fullName>
    </submittedName>
</protein>
<feature type="transmembrane region" description="Helical" evidence="9">
    <location>
        <begin position="405"/>
        <end position="422"/>
    </location>
</feature>
<evidence type="ECO:0000313" key="12">
    <source>
        <dbReference type="Proteomes" id="UP000318416"/>
    </source>
</evidence>
<comment type="similarity">
    <text evidence="7">Belongs to the glycosyltransferase 87 family.</text>
</comment>
<feature type="transmembrane region" description="Helical" evidence="9">
    <location>
        <begin position="245"/>
        <end position="263"/>
    </location>
</feature>
<feature type="compositionally biased region" description="Low complexity" evidence="8">
    <location>
        <begin position="645"/>
        <end position="660"/>
    </location>
</feature>